<name>A0A0F9IS31_9ZZZZ</name>
<gene>
    <name evidence="1" type="ORF">LCGC14_1544160</name>
</gene>
<protein>
    <recommendedName>
        <fullName evidence="2">Protein NO VEIN C-terminal domain-containing protein</fullName>
    </recommendedName>
</protein>
<proteinExistence type="predicted"/>
<dbReference type="AlphaFoldDB" id="A0A0F9IS31"/>
<accession>A0A0F9IS31</accession>
<evidence type="ECO:0000313" key="1">
    <source>
        <dbReference type="EMBL" id="KKM60209.1"/>
    </source>
</evidence>
<organism evidence="1">
    <name type="scientific">marine sediment metagenome</name>
    <dbReference type="NCBI Taxonomy" id="412755"/>
    <lineage>
        <taxon>unclassified sequences</taxon>
        <taxon>metagenomes</taxon>
        <taxon>ecological metagenomes</taxon>
    </lineage>
</organism>
<dbReference type="EMBL" id="LAZR01011723">
    <property type="protein sequence ID" value="KKM60209.1"/>
    <property type="molecule type" value="Genomic_DNA"/>
</dbReference>
<sequence length="107" mass="12286">MNRNTWKCGERRIAEIFGTRRTPLSGGNSGHTRSDTLHKELFIEVKHSKKYPKEVLVDKTFKEAKSEAKIPLLVFLKLNYPEPLVLCKLKDLKKISEKMTSEGSKVN</sequence>
<reference evidence="1" key="1">
    <citation type="journal article" date="2015" name="Nature">
        <title>Complex archaea that bridge the gap between prokaryotes and eukaryotes.</title>
        <authorList>
            <person name="Spang A."/>
            <person name="Saw J.H."/>
            <person name="Jorgensen S.L."/>
            <person name="Zaremba-Niedzwiedzka K."/>
            <person name="Martijn J."/>
            <person name="Lind A.E."/>
            <person name="van Eijk R."/>
            <person name="Schleper C."/>
            <person name="Guy L."/>
            <person name="Ettema T.J."/>
        </authorList>
    </citation>
    <scope>NUCLEOTIDE SEQUENCE</scope>
</reference>
<evidence type="ECO:0008006" key="2">
    <source>
        <dbReference type="Google" id="ProtNLM"/>
    </source>
</evidence>
<comment type="caution">
    <text evidence="1">The sequence shown here is derived from an EMBL/GenBank/DDBJ whole genome shotgun (WGS) entry which is preliminary data.</text>
</comment>